<dbReference type="Pfam" id="PF08450">
    <property type="entry name" value="SGL"/>
    <property type="match status" value="1"/>
</dbReference>
<dbReference type="PANTHER" id="PTHR47572">
    <property type="entry name" value="LIPOPROTEIN-RELATED"/>
    <property type="match status" value="1"/>
</dbReference>
<protein>
    <recommendedName>
        <fullName evidence="2">SMP-30/Gluconolactonase/LRE-like region domain-containing protein</fullName>
    </recommendedName>
</protein>
<dbReference type="Gene3D" id="2.120.10.30">
    <property type="entry name" value="TolB, C-terminal domain"/>
    <property type="match status" value="1"/>
</dbReference>
<dbReference type="SUPFAM" id="SSF63829">
    <property type="entry name" value="Calcium-dependent phosphotriesterase"/>
    <property type="match status" value="1"/>
</dbReference>
<dbReference type="InterPro" id="IPR013658">
    <property type="entry name" value="SGL"/>
</dbReference>
<dbReference type="InterPro" id="IPR051262">
    <property type="entry name" value="SMP-30/CGR1_Lactonase"/>
</dbReference>
<accession>A0A916QY85</accession>
<dbReference type="PANTHER" id="PTHR47572:SF4">
    <property type="entry name" value="LACTONASE DRP35"/>
    <property type="match status" value="1"/>
</dbReference>
<reference evidence="3" key="1">
    <citation type="journal article" date="2014" name="Int. J. Syst. Evol. Microbiol.">
        <title>Complete genome sequence of Corynebacterium casei LMG S-19264T (=DSM 44701T), isolated from a smear-ripened cheese.</title>
        <authorList>
            <consortium name="US DOE Joint Genome Institute (JGI-PGF)"/>
            <person name="Walter F."/>
            <person name="Albersmeier A."/>
            <person name="Kalinowski J."/>
            <person name="Ruckert C."/>
        </authorList>
    </citation>
    <scope>NUCLEOTIDE SEQUENCE</scope>
    <source>
        <strain evidence="3">CGMCC 1.15880</strain>
    </source>
</reference>
<gene>
    <name evidence="3" type="ORF">GCM10011498_22110</name>
</gene>
<evidence type="ECO:0000256" key="1">
    <source>
        <dbReference type="ARBA" id="ARBA00022801"/>
    </source>
</evidence>
<evidence type="ECO:0000313" key="3">
    <source>
        <dbReference type="EMBL" id="GGA21016.1"/>
    </source>
</evidence>
<evidence type="ECO:0000313" key="4">
    <source>
        <dbReference type="Proteomes" id="UP000628017"/>
    </source>
</evidence>
<keyword evidence="4" id="KW-1185">Reference proteome</keyword>
<sequence length="342" mass="37217">MRNPIDGFEIDPDSLQTIGTDLQRPECILAEPDGSLWSADARGGVVHIRPNGSQTLIAQGEAKGFAKASDDASRFTTGTLPNGLAFARNGDILISNFGTDRLELMKRTGESEVLYDSINGKPIGKVNFVLRDSKDRLWLTVSTTIPNWMEACSPNIIDGFIAMADDKGLRIMADGLHFTNEIRFDADESHLYAVETCGMKITRFKVADDGTLSGQETFGPESHDAFIDGIAFDAYGNLWGTHVMTDRIFAITSDGDLRILLDDDKGSAEGKALLNAFAQDKVTPELQLACGGSIANWMASLTFGGPDLTTVYIGSLRATTIPYFKSPVAGLPMIHWNERHHP</sequence>
<dbReference type="EMBL" id="BMKA01000003">
    <property type="protein sequence ID" value="GGA21016.1"/>
    <property type="molecule type" value="Genomic_DNA"/>
</dbReference>
<dbReference type="InterPro" id="IPR011042">
    <property type="entry name" value="6-blade_b-propeller_TolB-like"/>
</dbReference>
<dbReference type="GO" id="GO:0016787">
    <property type="term" value="F:hydrolase activity"/>
    <property type="evidence" value="ECO:0007669"/>
    <property type="project" value="UniProtKB-KW"/>
</dbReference>
<dbReference type="Proteomes" id="UP000628017">
    <property type="component" value="Unassembled WGS sequence"/>
</dbReference>
<reference evidence="3" key="2">
    <citation type="submission" date="2020-09" db="EMBL/GenBank/DDBJ databases">
        <authorList>
            <person name="Sun Q."/>
            <person name="Zhou Y."/>
        </authorList>
    </citation>
    <scope>NUCLEOTIDE SEQUENCE</scope>
    <source>
        <strain evidence="3">CGMCC 1.15880</strain>
    </source>
</reference>
<keyword evidence="1" id="KW-0378">Hydrolase</keyword>
<dbReference type="RefSeq" id="WP_188674952.1">
    <property type="nucleotide sequence ID" value="NZ_BMKA01000003.1"/>
</dbReference>
<proteinExistence type="predicted"/>
<feature type="domain" description="SMP-30/Gluconolactonase/LRE-like region" evidence="2">
    <location>
        <begin position="57"/>
        <end position="257"/>
    </location>
</feature>
<comment type="caution">
    <text evidence="3">The sequence shown here is derived from an EMBL/GenBank/DDBJ whole genome shotgun (WGS) entry which is preliminary data.</text>
</comment>
<dbReference type="AlphaFoldDB" id="A0A916QY85"/>
<evidence type="ECO:0000259" key="2">
    <source>
        <dbReference type="Pfam" id="PF08450"/>
    </source>
</evidence>
<name>A0A916QY85_9RHOB</name>
<organism evidence="3 4">
    <name type="scientific">Neptunicoccus cionae</name>
    <dbReference type="NCBI Taxonomy" id="2035344"/>
    <lineage>
        <taxon>Bacteria</taxon>
        <taxon>Pseudomonadati</taxon>
        <taxon>Pseudomonadota</taxon>
        <taxon>Alphaproteobacteria</taxon>
        <taxon>Rhodobacterales</taxon>
        <taxon>Paracoccaceae</taxon>
        <taxon>Neptunicoccus</taxon>
    </lineage>
</organism>